<proteinExistence type="predicted"/>
<dbReference type="CDD" id="cd01106">
    <property type="entry name" value="HTH_TipAL-Mta"/>
    <property type="match status" value="1"/>
</dbReference>
<evidence type="ECO:0000313" key="4">
    <source>
        <dbReference type="EMBL" id="WHI59684.1"/>
    </source>
</evidence>
<dbReference type="RefSeq" id="WP_147640790.1">
    <property type="nucleotide sequence ID" value="NZ_CABIVY010000006.1"/>
</dbReference>
<protein>
    <submittedName>
        <fullName evidence="4">MerR family transcriptional regulator</fullName>
    </submittedName>
</protein>
<keyword evidence="2" id="KW-0812">Transmembrane</keyword>
<dbReference type="AlphaFoldDB" id="A0AAX3W4I6"/>
<accession>A0AAX3W4I6</accession>
<keyword evidence="2" id="KW-1133">Transmembrane helix</keyword>
<evidence type="ECO:0000256" key="2">
    <source>
        <dbReference type="SAM" id="Phobius"/>
    </source>
</evidence>
<dbReference type="InterPro" id="IPR000551">
    <property type="entry name" value="MerR-type_HTH_dom"/>
</dbReference>
<feature type="transmembrane region" description="Helical" evidence="2">
    <location>
        <begin position="166"/>
        <end position="186"/>
    </location>
</feature>
<dbReference type="GO" id="GO:0003677">
    <property type="term" value="F:DNA binding"/>
    <property type="evidence" value="ECO:0007669"/>
    <property type="project" value="UniProtKB-KW"/>
</dbReference>
<keyword evidence="2" id="KW-0472">Membrane</keyword>
<feature type="domain" description="HTH merR-type" evidence="3">
    <location>
        <begin position="2"/>
        <end position="70"/>
    </location>
</feature>
<dbReference type="PANTHER" id="PTHR30204:SF96">
    <property type="entry name" value="CHROMOSOME-ANCHORING PROTEIN RACA"/>
    <property type="match status" value="1"/>
</dbReference>
<dbReference type="SUPFAM" id="SSF46955">
    <property type="entry name" value="Putative DNA-binding domain"/>
    <property type="match status" value="1"/>
</dbReference>
<dbReference type="Pfam" id="PF13411">
    <property type="entry name" value="MerR_1"/>
    <property type="match status" value="1"/>
</dbReference>
<dbReference type="EMBL" id="CP118848">
    <property type="protein sequence ID" value="WHI59684.1"/>
    <property type="molecule type" value="Genomic_DNA"/>
</dbReference>
<evidence type="ECO:0000259" key="3">
    <source>
        <dbReference type="PROSITE" id="PS50937"/>
    </source>
</evidence>
<gene>
    <name evidence="4" type="ORF">PYH69_13360</name>
</gene>
<evidence type="ECO:0000313" key="5">
    <source>
        <dbReference type="Proteomes" id="UP001223261"/>
    </source>
</evidence>
<organism evidence="4 5">
    <name type="scientific">Mammaliicoccus lentus</name>
    <name type="common">Staphylococcus lentus</name>
    <dbReference type="NCBI Taxonomy" id="42858"/>
    <lineage>
        <taxon>Bacteria</taxon>
        <taxon>Bacillati</taxon>
        <taxon>Bacillota</taxon>
        <taxon>Bacilli</taxon>
        <taxon>Bacillales</taxon>
        <taxon>Staphylococcaceae</taxon>
        <taxon>Mammaliicoccus</taxon>
    </lineage>
</organism>
<dbReference type="Gene3D" id="1.10.1660.10">
    <property type="match status" value="1"/>
</dbReference>
<feature type="transmembrane region" description="Helical" evidence="2">
    <location>
        <begin position="140"/>
        <end position="160"/>
    </location>
</feature>
<dbReference type="PANTHER" id="PTHR30204">
    <property type="entry name" value="REDOX-CYCLING DRUG-SENSING TRANSCRIPTIONAL ACTIVATOR SOXR"/>
    <property type="match status" value="1"/>
</dbReference>
<dbReference type="SMART" id="SM00422">
    <property type="entry name" value="HTH_MERR"/>
    <property type="match status" value="1"/>
</dbReference>
<dbReference type="InterPro" id="IPR009061">
    <property type="entry name" value="DNA-bd_dom_put_sf"/>
</dbReference>
<name>A0AAX3W4I6_MAMLE</name>
<sequence>MKWTTGEVAELCDITVRTVQYYDKKGLVKPSVILNNRRFYTEEELNQLRIVTTLKDMNFSLKEIKELLYSTQSIKTLNMLLDEKLLQLDDNIEHNKQKHKQIKFVKESISKESNYPVSNILNLRNKSEEHQKMQNFRKKFMGISIGVGVIQYSSILMAILKKKWKPIILVYPFIILYAVIASKCYYEVVQYVCPNCQRDFKPKFSEWFTSNHTYQTRKLKCPKCGVESYCLETYK</sequence>
<dbReference type="GO" id="GO:0003700">
    <property type="term" value="F:DNA-binding transcription factor activity"/>
    <property type="evidence" value="ECO:0007669"/>
    <property type="project" value="InterPro"/>
</dbReference>
<dbReference type="PROSITE" id="PS50937">
    <property type="entry name" value="HTH_MERR_2"/>
    <property type="match status" value="1"/>
</dbReference>
<keyword evidence="1" id="KW-0238">DNA-binding</keyword>
<dbReference type="InterPro" id="IPR047057">
    <property type="entry name" value="MerR_fam"/>
</dbReference>
<dbReference type="PRINTS" id="PR00040">
    <property type="entry name" value="HTHMERR"/>
</dbReference>
<evidence type="ECO:0000256" key="1">
    <source>
        <dbReference type="ARBA" id="ARBA00023125"/>
    </source>
</evidence>
<reference evidence="4" key="1">
    <citation type="journal article" date="2023" name="Antibiotics">
        <title>Prevalence and Molecular Characterization of Methicillin-Resistant Staphylococci (MRS) and Mammaliicocci (MRM) in Dromedary Camels from Algeria: First Detection of SCCmec-mecC Hybrid in Methicillin-Resistant Mammaliicoccus lentus.</title>
        <authorList>
            <person name="Belhout C."/>
            <person name="Boyen F."/>
            <person name="Vereecke N."/>
            <person name="Theuns S."/>
            <person name="Taibi N."/>
            <person name="Stegger M."/>
            <person name="de la Fe-Rodriguez P.Y."/>
            <person name="Bouayad L."/>
            <person name="Elgroud R."/>
            <person name="Butaye P."/>
        </authorList>
    </citation>
    <scope>NUCLEOTIDE SEQUENCE</scope>
    <source>
        <strain evidence="4">7048</strain>
    </source>
</reference>
<dbReference type="Proteomes" id="UP001223261">
    <property type="component" value="Chromosome"/>
</dbReference>